<dbReference type="InterPro" id="IPR058240">
    <property type="entry name" value="rSAM_sf"/>
</dbReference>
<dbReference type="InterPro" id="IPR007197">
    <property type="entry name" value="rSAM"/>
</dbReference>
<keyword evidence="4" id="KW-0411">Iron-sulfur</keyword>
<evidence type="ECO:0000256" key="1">
    <source>
        <dbReference type="ARBA" id="ARBA00022691"/>
    </source>
</evidence>
<dbReference type="GO" id="GO:0051536">
    <property type="term" value="F:iron-sulfur cluster binding"/>
    <property type="evidence" value="ECO:0007669"/>
    <property type="project" value="UniProtKB-KW"/>
</dbReference>
<dbReference type="Pfam" id="PF04055">
    <property type="entry name" value="Radical_SAM"/>
    <property type="match status" value="1"/>
</dbReference>
<dbReference type="CDD" id="cd01335">
    <property type="entry name" value="Radical_SAM"/>
    <property type="match status" value="1"/>
</dbReference>
<accession>A0A147K1J1</accession>
<dbReference type="InterPro" id="IPR013785">
    <property type="entry name" value="Aldolase_TIM"/>
</dbReference>
<dbReference type="SFLD" id="SFLDG01098">
    <property type="entry name" value="Uncharacterised_Radical_SAM_Su"/>
    <property type="match status" value="1"/>
</dbReference>
<dbReference type="SUPFAM" id="SSF102114">
    <property type="entry name" value="Radical SAM enzymes"/>
    <property type="match status" value="1"/>
</dbReference>
<dbReference type="STRING" id="1776334.APZ16_01755"/>
<keyword evidence="3" id="KW-0408">Iron</keyword>
<dbReference type="GO" id="GO:0016740">
    <property type="term" value="F:transferase activity"/>
    <property type="evidence" value="ECO:0007669"/>
    <property type="project" value="TreeGrafter"/>
</dbReference>
<dbReference type="Proteomes" id="UP000074294">
    <property type="component" value="Unassembled WGS sequence"/>
</dbReference>
<reference evidence="6 7" key="1">
    <citation type="journal article" date="2016" name="Nat. Microbiol.">
        <title>Genomic inference of the metabolism of cosmopolitan subsurface Archaea, Hadesarchaea.</title>
        <authorList>
            <person name="Baker B.J."/>
            <person name="Saw J.H."/>
            <person name="Lind A.E."/>
            <person name="Lazar C.S."/>
            <person name="Hinrichs K.-U."/>
            <person name="Teske A.P."/>
            <person name="Ettema T.J."/>
        </authorList>
    </citation>
    <scope>NUCLEOTIDE SEQUENCE [LARGE SCALE GENOMIC DNA]</scope>
</reference>
<dbReference type="PANTHER" id="PTHR43726:SF1">
    <property type="entry name" value="BIOTIN SYNTHASE"/>
    <property type="match status" value="1"/>
</dbReference>
<dbReference type="Gene3D" id="3.20.20.70">
    <property type="entry name" value="Aldolase class I"/>
    <property type="match status" value="1"/>
</dbReference>
<evidence type="ECO:0000313" key="6">
    <source>
        <dbReference type="EMBL" id="KUO42621.1"/>
    </source>
</evidence>
<dbReference type="EMBL" id="LQMQ01000002">
    <property type="protein sequence ID" value="KUO42621.1"/>
    <property type="molecule type" value="Genomic_DNA"/>
</dbReference>
<feature type="domain" description="Radical SAM core" evidence="5">
    <location>
        <begin position="33"/>
        <end position="260"/>
    </location>
</feature>
<keyword evidence="1" id="KW-0949">S-adenosyl-L-methionine</keyword>
<proteinExistence type="predicted"/>
<dbReference type="AlphaFoldDB" id="A0A147K1J1"/>
<dbReference type="SMART" id="SM00729">
    <property type="entry name" value="Elp3"/>
    <property type="match status" value="1"/>
</dbReference>
<dbReference type="SFLD" id="SFLDS00029">
    <property type="entry name" value="Radical_SAM"/>
    <property type="match status" value="1"/>
</dbReference>
<evidence type="ECO:0000313" key="7">
    <source>
        <dbReference type="Proteomes" id="UP000074294"/>
    </source>
</evidence>
<organism evidence="6 7">
    <name type="scientific">Hadarchaeum yellowstonense</name>
    <dbReference type="NCBI Taxonomy" id="1776334"/>
    <lineage>
        <taxon>Archaea</taxon>
        <taxon>Methanobacteriati</taxon>
        <taxon>Candidatus Hadarchaeota</taxon>
        <taxon>Candidatus Hadarchaeia</taxon>
        <taxon>Candidatus Hadarchaeales</taxon>
        <taxon>Candidatus Hadarchaeaceae</taxon>
        <taxon>Candidatus Hadarchaeum</taxon>
    </lineage>
</organism>
<dbReference type="InterPro" id="IPR034422">
    <property type="entry name" value="HydE/PylB-like"/>
</dbReference>
<dbReference type="PROSITE" id="PS51918">
    <property type="entry name" value="RADICAL_SAM"/>
    <property type="match status" value="1"/>
</dbReference>
<comment type="caution">
    <text evidence="6">The sequence shown here is derived from an EMBL/GenBank/DDBJ whole genome shotgun (WGS) entry which is preliminary data.</text>
</comment>
<dbReference type="InterPro" id="IPR006638">
    <property type="entry name" value="Elp3/MiaA/NifB-like_rSAM"/>
</dbReference>
<dbReference type="GO" id="GO:0046872">
    <property type="term" value="F:metal ion binding"/>
    <property type="evidence" value="ECO:0007669"/>
    <property type="project" value="UniProtKB-KW"/>
</dbReference>
<evidence type="ECO:0000256" key="4">
    <source>
        <dbReference type="ARBA" id="ARBA00023014"/>
    </source>
</evidence>
<dbReference type="PANTHER" id="PTHR43726">
    <property type="entry name" value="3-METHYLORNITHINE SYNTHASE"/>
    <property type="match status" value="1"/>
</dbReference>
<protein>
    <submittedName>
        <fullName evidence="6">Radical SAM protein</fullName>
    </submittedName>
</protein>
<evidence type="ECO:0000256" key="2">
    <source>
        <dbReference type="ARBA" id="ARBA00022723"/>
    </source>
</evidence>
<keyword evidence="2" id="KW-0479">Metal-binding</keyword>
<sequence length="329" mass="36657">MVEFGGEKSSLSKVRVAFGTGVLLGLWRGEVTEPPTTAHFLTYFADRCRGNCKFCPQASESTSDLEMLSRVIWPKFDLEDVLPALRENSNKFQRVCIQAVNFPGVVDVISELVSLVKKVCQLPISVSCQPLPPHDLERLASIGVERFGLPFDAATKDIFDRVKGSYSWEGHLKALENARAVFGDRVSTHLIAGLGESEEDLVRAVQFFHDSGVTVALFAFTPIPGTPLSGQPRPDIASYRRVQLARFLIDRNLSRAEDMSFSNGRLVDFGVDLEILKKVVESGEPFVTSGCPGCNRPFYNESPRGPIYNYPRKPRRSEIEEIKKLLNFV</sequence>
<evidence type="ECO:0000259" key="5">
    <source>
        <dbReference type="PROSITE" id="PS51918"/>
    </source>
</evidence>
<name>A0A147K1J1_HADYE</name>
<evidence type="ECO:0000256" key="3">
    <source>
        <dbReference type="ARBA" id="ARBA00023004"/>
    </source>
</evidence>
<gene>
    <name evidence="6" type="ORF">APZ16_01755</name>
</gene>